<evidence type="ECO:0000256" key="1">
    <source>
        <dbReference type="SAM" id="Phobius"/>
    </source>
</evidence>
<evidence type="ECO:0000313" key="2">
    <source>
        <dbReference type="EMBL" id="WOH03772.1"/>
    </source>
</evidence>
<gene>
    <name evidence="2" type="ORF">DCAR_0623172</name>
</gene>
<feature type="transmembrane region" description="Helical" evidence="1">
    <location>
        <begin position="132"/>
        <end position="163"/>
    </location>
</feature>
<protein>
    <recommendedName>
        <fullName evidence="4">Protein FAR1-RELATED SEQUENCE</fullName>
    </recommendedName>
</protein>
<keyword evidence="3" id="KW-1185">Reference proteome</keyword>
<keyword evidence="1" id="KW-0812">Transmembrane</keyword>
<dbReference type="AlphaFoldDB" id="A0AAF1B4K1"/>
<accession>A0AAF1B4K1</accession>
<dbReference type="Proteomes" id="UP000077755">
    <property type="component" value="Chromosome 6"/>
</dbReference>
<evidence type="ECO:0000313" key="3">
    <source>
        <dbReference type="Proteomes" id="UP000077755"/>
    </source>
</evidence>
<name>A0AAF1B4K1_DAUCS</name>
<proteinExistence type="predicted"/>
<evidence type="ECO:0008006" key="4">
    <source>
        <dbReference type="Google" id="ProtNLM"/>
    </source>
</evidence>
<dbReference type="PANTHER" id="PTHR47718">
    <property type="entry name" value="OS01G0519700 PROTEIN"/>
    <property type="match status" value="1"/>
</dbReference>
<reference evidence="2" key="2">
    <citation type="submission" date="2022-03" db="EMBL/GenBank/DDBJ databases">
        <title>Draft title - Genomic analysis of global carrot germplasm unveils the trajectory of domestication and the origin of high carotenoid orange carrot.</title>
        <authorList>
            <person name="Iorizzo M."/>
            <person name="Ellison S."/>
            <person name="Senalik D."/>
            <person name="Macko-Podgorni A."/>
            <person name="Grzebelus D."/>
            <person name="Bostan H."/>
            <person name="Rolling W."/>
            <person name="Curaba J."/>
            <person name="Simon P."/>
        </authorList>
    </citation>
    <scope>NUCLEOTIDE SEQUENCE</scope>
    <source>
        <tissue evidence="2">Leaf</tissue>
    </source>
</reference>
<reference evidence="2" key="1">
    <citation type="journal article" date="2016" name="Nat. Genet.">
        <title>A high-quality carrot genome assembly provides new insights into carotenoid accumulation and asterid genome evolution.</title>
        <authorList>
            <person name="Iorizzo M."/>
            <person name="Ellison S."/>
            <person name="Senalik D."/>
            <person name="Zeng P."/>
            <person name="Satapoomin P."/>
            <person name="Huang J."/>
            <person name="Bowman M."/>
            <person name="Iovene M."/>
            <person name="Sanseverino W."/>
            <person name="Cavagnaro P."/>
            <person name="Yildiz M."/>
            <person name="Macko-Podgorni A."/>
            <person name="Moranska E."/>
            <person name="Grzebelus E."/>
            <person name="Grzebelus D."/>
            <person name="Ashrafi H."/>
            <person name="Zheng Z."/>
            <person name="Cheng S."/>
            <person name="Spooner D."/>
            <person name="Van Deynze A."/>
            <person name="Simon P."/>
        </authorList>
    </citation>
    <scope>NUCLEOTIDE SEQUENCE</scope>
    <source>
        <tissue evidence="2">Leaf</tissue>
    </source>
</reference>
<keyword evidence="1" id="KW-1133">Transmembrane helix</keyword>
<sequence>MSCISRNFVFNASKVNIGPSKAYTLMKEMVGGYSNVGATVRDYRNFSRDLKEYVGERDAQMIIDKFKVKKDSCETFYYAYDLDGEGRLTKLFWADSVARRNYEIYGDAVSFDATFDTNKYAFLIINFSALYYIYWCFAFCLYMLCMLSIGVSCVILGALFSFIHM</sequence>
<organism evidence="2 3">
    <name type="scientific">Daucus carota subsp. sativus</name>
    <name type="common">Carrot</name>
    <dbReference type="NCBI Taxonomy" id="79200"/>
    <lineage>
        <taxon>Eukaryota</taxon>
        <taxon>Viridiplantae</taxon>
        <taxon>Streptophyta</taxon>
        <taxon>Embryophyta</taxon>
        <taxon>Tracheophyta</taxon>
        <taxon>Spermatophyta</taxon>
        <taxon>Magnoliopsida</taxon>
        <taxon>eudicotyledons</taxon>
        <taxon>Gunneridae</taxon>
        <taxon>Pentapetalae</taxon>
        <taxon>asterids</taxon>
        <taxon>campanulids</taxon>
        <taxon>Apiales</taxon>
        <taxon>Apiaceae</taxon>
        <taxon>Apioideae</taxon>
        <taxon>Scandiceae</taxon>
        <taxon>Daucinae</taxon>
        <taxon>Daucus</taxon>
        <taxon>Daucus sect. Daucus</taxon>
    </lineage>
</organism>
<dbReference type="EMBL" id="CP093348">
    <property type="protein sequence ID" value="WOH03772.1"/>
    <property type="molecule type" value="Genomic_DNA"/>
</dbReference>
<keyword evidence="1" id="KW-0472">Membrane</keyword>